<organism evidence="12 13">
    <name type="scientific">Chitinophaga defluvii</name>
    <dbReference type="NCBI Taxonomy" id="3163343"/>
    <lineage>
        <taxon>Bacteria</taxon>
        <taxon>Pseudomonadati</taxon>
        <taxon>Bacteroidota</taxon>
        <taxon>Chitinophagia</taxon>
        <taxon>Chitinophagales</taxon>
        <taxon>Chitinophagaceae</taxon>
        <taxon>Chitinophaga</taxon>
    </lineage>
</organism>
<dbReference type="Gene3D" id="2.170.130.10">
    <property type="entry name" value="TonB-dependent receptor, plug domain"/>
    <property type="match status" value="1"/>
</dbReference>
<proteinExistence type="inferred from homology"/>
<dbReference type="InterPro" id="IPR041700">
    <property type="entry name" value="OMP_b-brl_3"/>
</dbReference>
<evidence type="ECO:0000256" key="1">
    <source>
        <dbReference type="ARBA" id="ARBA00004571"/>
    </source>
</evidence>
<feature type="signal peptide" evidence="9">
    <location>
        <begin position="1"/>
        <end position="21"/>
    </location>
</feature>
<feature type="domain" description="Outer membrane protein beta-barrel" evidence="11">
    <location>
        <begin position="722"/>
        <end position="822"/>
    </location>
</feature>
<dbReference type="RefSeq" id="WP_354663423.1">
    <property type="nucleotide sequence ID" value="NZ_JBEXAC010000002.1"/>
</dbReference>
<evidence type="ECO:0000256" key="2">
    <source>
        <dbReference type="ARBA" id="ARBA00022448"/>
    </source>
</evidence>
<protein>
    <submittedName>
        <fullName evidence="12">SusC/RagA family TonB-linked outer membrane protein</fullName>
    </submittedName>
</protein>
<keyword evidence="6 8" id="KW-0472">Membrane</keyword>
<evidence type="ECO:0000256" key="5">
    <source>
        <dbReference type="ARBA" id="ARBA00022729"/>
    </source>
</evidence>
<dbReference type="PANTHER" id="PTHR30069:SF29">
    <property type="entry name" value="HEMOGLOBIN AND HEMOGLOBIN-HAPTOGLOBIN-BINDING PROTEIN 1-RELATED"/>
    <property type="match status" value="1"/>
</dbReference>
<dbReference type="NCBIfam" id="TIGR04056">
    <property type="entry name" value="OMP_RagA_SusC"/>
    <property type="match status" value="1"/>
</dbReference>
<dbReference type="Proteomes" id="UP001549749">
    <property type="component" value="Unassembled WGS sequence"/>
</dbReference>
<accession>A0ABV2TDY5</accession>
<comment type="caution">
    <text evidence="12">The sequence shown here is derived from an EMBL/GenBank/DDBJ whole genome shotgun (WGS) entry which is preliminary data.</text>
</comment>
<dbReference type="EMBL" id="JBEXAC010000002">
    <property type="protein sequence ID" value="MET7000870.1"/>
    <property type="molecule type" value="Genomic_DNA"/>
</dbReference>
<dbReference type="Gene3D" id="2.60.40.1120">
    <property type="entry name" value="Carboxypeptidase-like, regulatory domain"/>
    <property type="match status" value="1"/>
</dbReference>
<sequence length="1103" mass="121124">MKRTLQVCAVLFLLCCQTILAQEKRTVTGTVQDEMGTPLLGVSVQEKGTTNGVLSATDGSYKLRVSPNATLIFSFIGYVKQEIAIGSRNTVAIQLAADTKGLSEVVVTALGIKKDRRKLGYAISTVSGEDIIKASPTNFASALYGRAAGVRIQSAPGGGTSAVTIKIRGLNSINGDNQPLIVVDGVPIRNDIVNNDGYWADTRIRGNSLLDINPDNIADINILKGAAATALYGSSGSNGVVMITTKSGTMRGGLGIDFNYSYGVEKVGVTPDMQSTYGPGYDRATNKSSFGSDDDGWINMGTIDGKNAVRPIFRAYGQFGPKFDGREIYYWDGSFRKYIGHTDNWKKFYQDGYSSIANVAVSNATDKLNYRFSYTRNDYKGVQIGGKQSKNTFNFNSTYKVNSKVSTDIVVSYINESVHNRPEQINRITANYGGFFSPADYMDVYFNKYKTTKGYKWVKYDDTAKDPEEALKYNIRAYDFMDFLWKQLENSYDEKSNRMLASVTLNYEIVKGLKFRGRIGDDFTGYTSQNKSRAEYPLSFGESGSFGTNSNQYNIVYGDLLLSYNKEISTNFGFNASVGYQARREENRFVGISTAGGLTQENWFSLNASKNTIDASGTKRQSFQQDGLFGILGVDFRNFLFLEGTGRYERSSTLAPGNNSYFYPSVSASLELTKALQLPRFVDYSKLRLSYGGVASSPGIYAANIVYTGYTLNGVPALLPQSSYGNNDLKPERKHEVEVGWETRMFNNRFGFDVSYYNNTIKGQIINLTVPSSTGANSIWKNVGDLNNYGIELAINGTPVSGRNFDWNLRGTLGYNKNKLKSLTPGLDRLVLSNVDNGSLLVTAEVGSVAGDIMGYKRLKNAQGQYVVDADGYYVIDFDHQVKMGNIQPDLTGGLSNSLRYKNFNLDFLLDFRWGGQIISTSNFYGIGAGMFNSTLWGRDAAHGGLPYYVDADGKNVLITAQQPAPSGAKVYNDGVIIDGVTADGKKNETVLEAANYYLGTYSWGAWPGSGSTNAYEGAIFDNNYIKFRELSLNYTLPVKLSTKIKMQHLTVGVFGRNLFYLYKSVPNLDPEVGVGSSFVSQAVEAGTTAASRTMGVNLRLSF</sequence>
<comment type="similarity">
    <text evidence="8">Belongs to the TonB-dependent receptor family.</text>
</comment>
<dbReference type="InterPro" id="IPR012910">
    <property type="entry name" value="Plug_dom"/>
</dbReference>
<dbReference type="InterPro" id="IPR008969">
    <property type="entry name" value="CarboxyPept-like_regulatory"/>
</dbReference>
<evidence type="ECO:0000256" key="8">
    <source>
        <dbReference type="PROSITE-ProRule" id="PRU01360"/>
    </source>
</evidence>
<dbReference type="Pfam" id="PF07715">
    <property type="entry name" value="Plug"/>
    <property type="match status" value="1"/>
</dbReference>
<evidence type="ECO:0000256" key="6">
    <source>
        <dbReference type="ARBA" id="ARBA00023136"/>
    </source>
</evidence>
<dbReference type="SUPFAM" id="SSF56935">
    <property type="entry name" value="Porins"/>
    <property type="match status" value="1"/>
</dbReference>
<evidence type="ECO:0000313" key="12">
    <source>
        <dbReference type="EMBL" id="MET7000870.1"/>
    </source>
</evidence>
<feature type="chain" id="PRO_5046043230" evidence="9">
    <location>
        <begin position="22"/>
        <end position="1103"/>
    </location>
</feature>
<evidence type="ECO:0000259" key="11">
    <source>
        <dbReference type="Pfam" id="PF14905"/>
    </source>
</evidence>
<dbReference type="Gene3D" id="2.40.170.20">
    <property type="entry name" value="TonB-dependent receptor, beta-barrel domain"/>
    <property type="match status" value="1"/>
</dbReference>
<evidence type="ECO:0000256" key="9">
    <source>
        <dbReference type="SAM" id="SignalP"/>
    </source>
</evidence>
<dbReference type="Pfam" id="PF14905">
    <property type="entry name" value="OMP_b-brl_3"/>
    <property type="match status" value="1"/>
</dbReference>
<evidence type="ECO:0000256" key="4">
    <source>
        <dbReference type="ARBA" id="ARBA00022692"/>
    </source>
</evidence>
<evidence type="ECO:0000259" key="10">
    <source>
        <dbReference type="Pfam" id="PF07715"/>
    </source>
</evidence>
<keyword evidence="7 8" id="KW-0998">Cell outer membrane</keyword>
<dbReference type="InterPro" id="IPR039426">
    <property type="entry name" value="TonB-dep_rcpt-like"/>
</dbReference>
<dbReference type="InterPro" id="IPR023997">
    <property type="entry name" value="TonB-dep_OMP_SusC/RagA_CS"/>
</dbReference>
<evidence type="ECO:0000313" key="13">
    <source>
        <dbReference type="Proteomes" id="UP001549749"/>
    </source>
</evidence>
<keyword evidence="2 8" id="KW-0813">Transport</keyword>
<keyword evidence="5 9" id="KW-0732">Signal</keyword>
<dbReference type="InterPro" id="IPR036942">
    <property type="entry name" value="Beta-barrel_TonB_sf"/>
</dbReference>
<dbReference type="InterPro" id="IPR023996">
    <property type="entry name" value="TonB-dep_OMP_SusC/RagA"/>
</dbReference>
<dbReference type="PROSITE" id="PS52016">
    <property type="entry name" value="TONB_DEPENDENT_REC_3"/>
    <property type="match status" value="1"/>
</dbReference>
<comment type="subcellular location">
    <subcellularLocation>
        <location evidence="1 8">Cell outer membrane</location>
        <topology evidence="1 8">Multi-pass membrane protein</topology>
    </subcellularLocation>
</comment>
<name>A0ABV2TDY5_9BACT</name>
<gene>
    <name evidence="12" type="ORF">ABR189_26035</name>
</gene>
<dbReference type="SUPFAM" id="SSF49464">
    <property type="entry name" value="Carboxypeptidase regulatory domain-like"/>
    <property type="match status" value="1"/>
</dbReference>
<dbReference type="Pfam" id="PF13715">
    <property type="entry name" value="CarbopepD_reg_2"/>
    <property type="match status" value="1"/>
</dbReference>
<evidence type="ECO:0000256" key="3">
    <source>
        <dbReference type="ARBA" id="ARBA00022452"/>
    </source>
</evidence>
<feature type="domain" description="TonB-dependent receptor plug" evidence="10">
    <location>
        <begin position="117"/>
        <end position="240"/>
    </location>
</feature>
<dbReference type="NCBIfam" id="TIGR04057">
    <property type="entry name" value="SusC_RagA_signa"/>
    <property type="match status" value="1"/>
</dbReference>
<keyword evidence="13" id="KW-1185">Reference proteome</keyword>
<keyword evidence="4 8" id="KW-0812">Transmembrane</keyword>
<reference evidence="12 13" key="1">
    <citation type="submission" date="2024-06" db="EMBL/GenBank/DDBJ databases">
        <title>Chitinophaga defluvii sp. nov., isolated from municipal sewage.</title>
        <authorList>
            <person name="Zhang L."/>
        </authorList>
    </citation>
    <scope>NUCLEOTIDE SEQUENCE [LARGE SCALE GENOMIC DNA]</scope>
    <source>
        <strain evidence="12 13">H8</strain>
    </source>
</reference>
<dbReference type="PANTHER" id="PTHR30069">
    <property type="entry name" value="TONB-DEPENDENT OUTER MEMBRANE RECEPTOR"/>
    <property type="match status" value="1"/>
</dbReference>
<keyword evidence="3 8" id="KW-1134">Transmembrane beta strand</keyword>
<evidence type="ECO:0000256" key="7">
    <source>
        <dbReference type="ARBA" id="ARBA00023237"/>
    </source>
</evidence>
<dbReference type="InterPro" id="IPR037066">
    <property type="entry name" value="Plug_dom_sf"/>
</dbReference>